<keyword evidence="5" id="KW-0804">Transcription</keyword>
<evidence type="ECO:0000256" key="5">
    <source>
        <dbReference type="ARBA" id="ARBA00023163"/>
    </source>
</evidence>
<dbReference type="InterPro" id="IPR014284">
    <property type="entry name" value="RNA_pol_sigma-70_dom"/>
</dbReference>
<dbReference type="OrthoDB" id="3692620at2"/>
<evidence type="ECO:0000256" key="3">
    <source>
        <dbReference type="ARBA" id="ARBA00023082"/>
    </source>
</evidence>
<keyword evidence="9" id="KW-1185">Reference proteome</keyword>
<name>A0A2R7YZA6_9ACTN</name>
<dbReference type="InterPro" id="IPR014325">
    <property type="entry name" value="RNA_pol_sigma-E_actinobac"/>
</dbReference>
<dbReference type="InterPro" id="IPR013325">
    <property type="entry name" value="RNA_pol_sigma_r2"/>
</dbReference>
<dbReference type="GO" id="GO:0003677">
    <property type="term" value="F:DNA binding"/>
    <property type="evidence" value="ECO:0007669"/>
    <property type="project" value="UniProtKB-KW"/>
</dbReference>
<dbReference type="InterPro" id="IPR036388">
    <property type="entry name" value="WH-like_DNA-bd_sf"/>
</dbReference>
<dbReference type="InterPro" id="IPR007627">
    <property type="entry name" value="RNA_pol_sigma70_r2"/>
</dbReference>
<gene>
    <name evidence="8" type="ORF">C7S10_06510</name>
</gene>
<dbReference type="GO" id="GO:0006352">
    <property type="term" value="P:DNA-templated transcription initiation"/>
    <property type="evidence" value="ECO:0007669"/>
    <property type="project" value="InterPro"/>
</dbReference>
<dbReference type="SUPFAM" id="SSF88946">
    <property type="entry name" value="Sigma2 domain of RNA polymerase sigma factors"/>
    <property type="match status" value="1"/>
</dbReference>
<dbReference type="AlphaFoldDB" id="A0A2R7YZA6"/>
<reference evidence="8 9" key="1">
    <citation type="submission" date="2018-03" db="EMBL/GenBank/DDBJ databases">
        <authorList>
            <person name="Keele B.F."/>
        </authorList>
    </citation>
    <scope>NUCLEOTIDE SEQUENCE [LARGE SCALE GENOMIC DNA]</scope>
    <source>
        <strain evidence="8 9">IB-3</strain>
    </source>
</reference>
<comment type="similarity">
    <text evidence="1">Belongs to the sigma-70 factor family. ECF subfamily.</text>
</comment>
<dbReference type="PANTHER" id="PTHR43133">
    <property type="entry name" value="RNA POLYMERASE ECF-TYPE SIGMA FACTO"/>
    <property type="match status" value="1"/>
</dbReference>
<evidence type="ECO:0000313" key="9">
    <source>
        <dbReference type="Proteomes" id="UP000244867"/>
    </source>
</evidence>
<dbReference type="Gene3D" id="1.10.10.10">
    <property type="entry name" value="Winged helix-like DNA-binding domain superfamily/Winged helix DNA-binding domain"/>
    <property type="match status" value="1"/>
</dbReference>
<dbReference type="Pfam" id="PF08281">
    <property type="entry name" value="Sigma70_r4_2"/>
    <property type="match status" value="1"/>
</dbReference>
<keyword evidence="3" id="KW-0731">Sigma factor</keyword>
<feature type="domain" description="RNA polymerase sigma-70 region 2" evidence="6">
    <location>
        <begin position="27"/>
        <end position="92"/>
    </location>
</feature>
<dbReference type="Proteomes" id="UP000244867">
    <property type="component" value="Unassembled WGS sequence"/>
</dbReference>
<evidence type="ECO:0000256" key="2">
    <source>
        <dbReference type="ARBA" id="ARBA00023015"/>
    </source>
</evidence>
<evidence type="ECO:0000256" key="4">
    <source>
        <dbReference type="ARBA" id="ARBA00023125"/>
    </source>
</evidence>
<sequence>MGTAVGTRDQGRGSRAEAITDFDAWVSARGPDLLRLAYVLTGNRADAEDAVQDALSRALPRWDRICRADDVDAYVRRMVVNANVSGWRRFRRRETPTTVPVDGVARSGLPSEDRDALWQACRALPPDQRTAVVLRFYEDLDYPEIAALTGVREGSVRSRVSRGIATMRTALGDDDD</sequence>
<dbReference type="EMBL" id="PYXZ01000002">
    <property type="protein sequence ID" value="PUA81718.1"/>
    <property type="molecule type" value="Genomic_DNA"/>
</dbReference>
<feature type="domain" description="RNA polymerase sigma factor 70 region 4 type 2" evidence="7">
    <location>
        <begin position="115"/>
        <end position="166"/>
    </location>
</feature>
<evidence type="ECO:0000313" key="8">
    <source>
        <dbReference type="EMBL" id="PUA81718.1"/>
    </source>
</evidence>
<evidence type="ECO:0000259" key="6">
    <source>
        <dbReference type="Pfam" id="PF04542"/>
    </source>
</evidence>
<dbReference type="InterPro" id="IPR039425">
    <property type="entry name" value="RNA_pol_sigma-70-like"/>
</dbReference>
<evidence type="ECO:0000259" key="7">
    <source>
        <dbReference type="Pfam" id="PF08281"/>
    </source>
</evidence>
<dbReference type="Gene3D" id="1.10.1740.10">
    <property type="match status" value="1"/>
</dbReference>
<dbReference type="SUPFAM" id="SSF88659">
    <property type="entry name" value="Sigma3 and sigma4 domains of RNA polymerase sigma factors"/>
    <property type="match status" value="1"/>
</dbReference>
<proteinExistence type="inferred from homology"/>
<keyword evidence="4" id="KW-0238">DNA-binding</keyword>
<comment type="caution">
    <text evidence="8">The sequence shown here is derived from an EMBL/GenBank/DDBJ whole genome shotgun (WGS) entry which is preliminary data.</text>
</comment>
<dbReference type="CDD" id="cd06171">
    <property type="entry name" value="Sigma70_r4"/>
    <property type="match status" value="1"/>
</dbReference>
<dbReference type="NCBIfam" id="TIGR02937">
    <property type="entry name" value="sigma70-ECF"/>
    <property type="match status" value="1"/>
</dbReference>
<dbReference type="GO" id="GO:0016987">
    <property type="term" value="F:sigma factor activity"/>
    <property type="evidence" value="ECO:0007669"/>
    <property type="project" value="UniProtKB-KW"/>
</dbReference>
<dbReference type="InterPro" id="IPR013324">
    <property type="entry name" value="RNA_pol_sigma_r3/r4-like"/>
</dbReference>
<protein>
    <submittedName>
        <fullName evidence="8">E family RNA polymerase sigma-70 factor</fullName>
    </submittedName>
</protein>
<evidence type="ECO:0000256" key="1">
    <source>
        <dbReference type="ARBA" id="ARBA00010641"/>
    </source>
</evidence>
<dbReference type="Pfam" id="PF04542">
    <property type="entry name" value="Sigma70_r2"/>
    <property type="match status" value="1"/>
</dbReference>
<dbReference type="PANTHER" id="PTHR43133:SF50">
    <property type="entry name" value="ECF RNA POLYMERASE SIGMA FACTOR SIGM"/>
    <property type="match status" value="1"/>
</dbReference>
<keyword evidence="2" id="KW-0805">Transcription regulation</keyword>
<dbReference type="NCBIfam" id="TIGR02983">
    <property type="entry name" value="SigE-fam_strep"/>
    <property type="match status" value="1"/>
</dbReference>
<accession>A0A2R7YZA6</accession>
<organism evidence="8 9">
    <name type="scientific">Nocardioides currus</name>
    <dbReference type="NCBI Taxonomy" id="2133958"/>
    <lineage>
        <taxon>Bacteria</taxon>
        <taxon>Bacillati</taxon>
        <taxon>Actinomycetota</taxon>
        <taxon>Actinomycetes</taxon>
        <taxon>Propionibacteriales</taxon>
        <taxon>Nocardioidaceae</taxon>
        <taxon>Nocardioides</taxon>
    </lineage>
</organism>
<dbReference type="InterPro" id="IPR013249">
    <property type="entry name" value="RNA_pol_sigma70_r4_t2"/>
</dbReference>